<evidence type="ECO:0000313" key="3">
    <source>
        <dbReference type="EMBL" id="PPR86499.1"/>
    </source>
</evidence>
<dbReference type="PANTHER" id="PTHR10353:SF302">
    <property type="entry name" value="BETA-GLUCOSIDASE 40"/>
    <property type="match status" value="1"/>
</dbReference>
<protein>
    <recommendedName>
        <fullName evidence="5">Beta-glucosidase</fullName>
    </recommendedName>
</protein>
<dbReference type="Gene3D" id="3.20.20.80">
    <property type="entry name" value="Glycosidases"/>
    <property type="match status" value="1"/>
</dbReference>
<organism evidence="3 4">
    <name type="scientific">Gossypium barbadense</name>
    <name type="common">Sea Island cotton</name>
    <name type="synonym">Hibiscus barbadensis</name>
    <dbReference type="NCBI Taxonomy" id="3634"/>
    <lineage>
        <taxon>Eukaryota</taxon>
        <taxon>Viridiplantae</taxon>
        <taxon>Streptophyta</taxon>
        <taxon>Embryophyta</taxon>
        <taxon>Tracheophyta</taxon>
        <taxon>Spermatophyta</taxon>
        <taxon>Magnoliopsida</taxon>
        <taxon>eudicotyledons</taxon>
        <taxon>Gunneridae</taxon>
        <taxon>Pentapetalae</taxon>
        <taxon>rosids</taxon>
        <taxon>malvids</taxon>
        <taxon>Malvales</taxon>
        <taxon>Malvaceae</taxon>
        <taxon>Malvoideae</taxon>
        <taxon>Gossypium</taxon>
    </lineage>
</organism>
<dbReference type="InterPro" id="IPR001360">
    <property type="entry name" value="Glyco_hydro_1"/>
</dbReference>
<comment type="similarity">
    <text evidence="1 2">Belongs to the glycosyl hydrolase 1 family.</text>
</comment>
<dbReference type="SUPFAM" id="SSF51445">
    <property type="entry name" value="(Trans)glycosidases"/>
    <property type="match status" value="1"/>
</dbReference>
<dbReference type="Pfam" id="PF00232">
    <property type="entry name" value="Glyco_hydro_1"/>
    <property type="match status" value="1"/>
</dbReference>
<dbReference type="GO" id="GO:0008422">
    <property type="term" value="F:beta-glucosidase activity"/>
    <property type="evidence" value="ECO:0007669"/>
    <property type="project" value="TreeGrafter"/>
</dbReference>
<evidence type="ECO:0008006" key="5">
    <source>
        <dbReference type="Google" id="ProtNLM"/>
    </source>
</evidence>
<evidence type="ECO:0000256" key="2">
    <source>
        <dbReference type="RuleBase" id="RU003690"/>
    </source>
</evidence>
<sequence length="140" mass="15706">MFGDRVKYWTTLNEPDTFTVQGYDVGLEAPGRCSILFHLFCKVGNSTTEPYIVAHNVLLSHATTADIYRKKYKDDDVNVLLSLQNMDDSNNPFIPALKDEKRIKFHNDYLTNLLAAIRGMAIKLSRIVEGHGRMGAGSAL</sequence>
<dbReference type="Proteomes" id="UP000239757">
    <property type="component" value="Unassembled WGS sequence"/>
</dbReference>
<evidence type="ECO:0000313" key="4">
    <source>
        <dbReference type="Proteomes" id="UP000239757"/>
    </source>
</evidence>
<dbReference type="GO" id="GO:0005975">
    <property type="term" value="P:carbohydrate metabolic process"/>
    <property type="evidence" value="ECO:0007669"/>
    <property type="project" value="InterPro"/>
</dbReference>
<gene>
    <name evidence="3" type="ORF">GOBAR_AA34193</name>
</gene>
<dbReference type="InterPro" id="IPR017853">
    <property type="entry name" value="GH"/>
</dbReference>
<proteinExistence type="inferred from homology"/>
<name>A0A2P5W603_GOSBA</name>
<dbReference type="EMBL" id="KZ668965">
    <property type="protein sequence ID" value="PPR86499.1"/>
    <property type="molecule type" value="Genomic_DNA"/>
</dbReference>
<evidence type="ECO:0000256" key="1">
    <source>
        <dbReference type="ARBA" id="ARBA00010838"/>
    </source>
</evidence>
<accession>A0A2P5W603</accession>
<dbReference type="AlphaFoldDB" id="A0A2P5W603"/>
<dbReference type="OrthoDB" id="65569at2759"/>
<dbReference type="PANTHER" id="PTHR10353">
    <property type="entry name" value="GLYCOSYL HYDROLASE"/>
    <property type="match status" value="1"/>
</dbReference>
<reference evidence="3 4" key="1">
    <citation type="submission" date="2015-01" db="EMBL/GenBank/DDBJ databases">
        <title>Genome of allotetraploid Gossypium barbadense reveals genomic plasticity and fiber elongation in cotton evolution.</title>
        <authorList>
            <person name="Chen X."/>
            <person name="Liu X."/>
            <person name="Zhao B."/>
            <person name="Zheng H."/>
            <person name="Hu Y."/>
            <person name="Lu G."/>
            <person name="Yang C."/>
            <person name="Chen J."/>
            <person name="Shan C."/>
            <person name="Zhang L."/>
            <person name="Zhou Y."/>
            <person name="Wang L."/>
            <person name="Guo W."/>
            <person name="Bai Y."/>
            <person name="Ruan J."/>
            <person name="Shangguan X."/>
            <person name="Mao Y."/>
            <person name="Jiang J."/>
            <person name="Zhu Y."/>
            <person name="Lei J."/>
            <person name="Kang H."/>
            <person name="Chen S."/>
            <person name="He X."/>
            <person name="Wang R."/>
            <person name="Wang Y."/>
            <person name="Chen J."/>
            <person name="Wang L."/>
            <person name="Yu S."/>
            <person name="Wang B."/>
            <person name="Wei J."/>
            <person name="Song S."/>
            <person name="Lu X."/>
            <person name="Gao Z."/>
            <person name="Gu W."/>
            <person name="Deng X."/>
            <person name="Ma D."/>
            <person name="Wang S."/>
            <person name="Liang W."/>
            <person name="Fang L."/>
            <person name="Cai C."/>
            <person name="Zhu X."/>
            <person name="Zhou B."/>
            <person name="Zhang Y."/>
            <person name="Chen Z."/>
            <person name="Xu S."/>
            <person name="Zhu R."/>
            <person name="Wang S."/>
            <person name="Zhang T."/>
            <person name="Zhao G."/>
        </authorList>
    </citation>
    <scope>NUCLEOTIDE SEQUENCE [LARGE SCALE GENOMIC DNA]</scope>
    <source>
        <strain evidence="4">cv. Xinhai21</strain>
        <tissue evidence="3">Leaf</tissue>
    </source>
</reference>